<dbReference type="OrthoDB" id="6121908at2759"/>
<protein>
    <recommendedName>
        <fullName evidence="1">Novel STAND NTPase 3 domain-containing protein</fullName>
    </recommendedName>
</protein>
<organism evidence="2 3">
    <name type="scientific">Mytilus galloprovincialis</name>
    <name type="common">Mediterranean mussel</name>
    <dbReference type="NCBI Taxonomy" id="29158"/>
    <lineage>
        <taxon>Eukaryota</taxon>
        <taxon>Metazoa</taxon>
        <taxon>Spiralia</taxon>
        <taxon>Lophotrochozoa</taxon>
        <taxon>Mollusca</taxon>
        <taxon>Bivalvia</taxon>
        <taxon>Autobranchia</taxon>
        <taxon>Pteriomorphia</taxon>
        <taxon>Mytilida</taxon>
        <taxon>Mytiloidea</taxon>
        <taxon>Mytilidae</taxon>
        <taxon>Mytilinae</taxon>
        <taxon>Mytilus</taxon>
    </lineage>
</organism>
<reference evidence="2" key="1">
    <citation type="submission" date="2018-11" db="EMBL/GenBank/DDBJ databases">
        <authorList>
            <person name="Alioto T."/>
            <person name="Alioto T."/>
        </authorList>
    </citation>
    <scope>NUCLEOTIDE SEQUENCE</scope>
</reference>
<dbReference type="AlphaFoldDB" id="A0A8B6GIY8"/>
<comment type="caution">
    <text evidence="2">The sequence shown here is derived from an EMBL/GenBank/DDBJ whole genome shotgun (WGS) entry which is preliminary data.</text>
</comment>
<name>A0A8B6GIY8_MYTGA</name>
<evidence type="ECO:0000313" key="3">
    <source>
        <dbReference type="Proteomes" id="UP000596742"/>
    </source>
</evidence>
<dbReference type="SUPFAM" id="SSF52540">
    <property type="entry name" value="P-loop containing nucleoside triphosphate hydrolases"/>
    <property type="match status" value="1"/>
</dbReference>
<proteinExistence type="predicted"/>
<sequence>MYKPVFLLLRIDALHRLGRGSFDEEIIELKELQIFEHQKSNSLRDKQMQNRRVAFEEELEAGTERMISLEVQQNDPKPKNIKGKVESTYPSGVAVISPGFNLYEKEIKHWAEDKEKFFETLATRKILSLVKENYVTVISGSSGMGKTATSHQIALHLQQHEGYQILPISDPKDIEKYYTKGLAQIFVFDDICGVFNVDQHLINSWDRVSSQMEKFSKENKHFRILVTCRLQITKNP</sequence>
<feature type="domain" description="Novel STAND NTPase 3" evidence="1">
    <location>
        <begin position="117"/>
        <end position="234"/>
    </location>
</feature>
<evidence type="ECO:0000259" key="1">
    <source>
        <dbReference type="Pfam" id="PF20720"/>
    </source>
</evidence>
<gene>
    <name evidence="2" type="ORF">MGAL_10B022574</name>
</gene>
<evidence type="ECO:0000313" key="2">
    <source>
        <dbReference type="EMBL" id="VDI64739.1"/>
    </source>
</evidence>
<dbReference type="Pfam" id="PF20720">
    <property type="entry name" value="nSTAND3"/>
    <property type="match status" value="1"/>
</dbReference>
<dbReference type="InterPro" id="IPR049050">
    <property type="entry name" value="nSTAND3"/>
</dbReference>
<dbReference type="Proteomes" id="UP000596742">
    <property type="component" value="Unassembled WGS sequence"/>
</dbReference>
<dbReference type="InterPro" id="IPR027417">
    <property type="entry name" value="P-loop_NTPase"/>
</dbReference>
<keyword evidence="3" id="KW-1185">Reference proteome</keyword>
<dbReference type="EMBL" id="UYJE01008546">
    <property type="protein sequence ID" value="VDI64739.1"/>
    <property type="molecule type" value="Genomic_DNA"/>
</dbReference>
<dbReference type="Gene3D" id="3.40.50.300">
    <property type="entry name" value="P-loop containing nucleotide triphosphate hydrolases"/>
    <property type="match status" value="1"/>
</dbReference>
<accession>A0A8B6GIY8</accession>